<proteinExistence type="predicted"/>
<dbReference type="EMBL" id="MRBO01000294">
    <property type="protein sequence ID" value="KAB2585694.1"/>
    <property type="molecule type" value="Genomic_DNA"/>
</dbReference>
<dbReference type="Proteomes" id="UP000325576">
    <property type="component" value="Unassembled WGS sequence"/>
</dbReference>
<name>A0A5N5EDQ4_RHOER</name>
<gene>
    <name evidence="1" type="ORF">BS297_09050</name>
</gene>
<dbReference type="OrthoDB" id="4470283at2"/>
<organism evidence="1 2">
    <name type="scientific">Rhodococcus erythropolis</name>
    <name type="common">Arthrobacter picolinophilus</name>
    <dbReference type="NCBI Taxonomy" id="1833"/>
    <lineage>
        <taxon>Bacteria</taxon>
        <taxon>Bacillati</taxon>
        <taxon>Actinomycetota</taxon>
        <taxon>Actinomycetes</taxon>
        <taxon>Mycobacteriales</taxon>
        <taxon>Nocardiaceae</taxon>
        <taxon>Rhodococcus</taxon>
        <taxon>Rhodococcus erythropolis group</taxon>
    </lineage>
</organism>
<sequence>MPASTDTLVHLHETFNLFKSRSRGTDARSRGYAAGMTLASLCVLDEHARQSGILLSDLPQKENQPS</sequence>
<accession>A0A5N5EDQ4</accession>
<evidence type="ECO:0000313" key="1">
    <source>
        <dbReference type="EMBL" id="KAB2585694.1"/>
    </source>
</evidence>
<reference evidence="1 2" key="1">
    <citation type="journal article" date="2017" name="Poromechanics V (2013)">
        <title>Genomic Characterization of the Arsenic-Tolerant Actinobacterium, &lt;i&gt;Rhodococcus erythropolis&lt;/i&gt; S43.</title>
        <authorList>
            <person name="Retamal-Morales G."/>
            <person name="Mehnert M."/>
            <person name="Schwabe R."/>
            <person name="Tischler D."/>
            <person name="Schloemann M."/>
            <person name="Levican G.J."/>
        </authorList>
    </citation>
    <scope>NUCLEOTIDE SEQUENCE [LARGE SCALE GENOMIC DNA]</scope>
    <source>
        <strain evidence="1 2">S43</strain>
    </source>
</reference>
<protein>
    <submittedName>
        <fullName evidence="1">Uncharacterized protein</fullName>
    </submittedName>
</protein>
<dbReference type="AlphaFoldDB" id="A0A5N5EDQ4"/>
<evidence type="ECO:0000313" key="2">
    <source>
        <dbReference type="Proteomes" id="UP000325576"/>
    </source>
</evidence>
<comment type="caution">
    <text evidence="1">The sequence shown here is derived from an EMBL/GenBank/DDBJ whole genome shotgun (WGS) entry which is preliminary data.</text>
</comment>
<dbReference type="KEGG" id="reb:XU06_22025"/>